<dbReference type="InterPro" id="IPR011055">
    <property type="entry name" value="Dup_hybrid_motif"/>
</dbReference>
<proteinExistence type="predicted"/>
<reference evidence="4 5" key="1">
    <citation type="submission" date="2017-09" db="EMBL/GenBank/DDBJ databases">
        <title>Genomics of the genus Arcobacter.</title>
        <authorList>
            <person name="Perez-Cataluna A."/>
            <person name="Figueras M.J."/>
            <person name="Salas-Masso N."/>
        </authorList>
    </citation>
    <scope>NUCLEOTIDE SEQUENCE [LARGE SCALE GENOMIC DNA]</scope>
    <source>
        <strain evidence="4 5">CECT 7386</strain>
    </source>
</reference>
<dbReference type="CDD" id="cd12797">
    <property type="entry name" value="M23_peptidase"/>
    <property type="match status" value="1"/>
</dbReference>
<dbReference type="Proteomes" id="UP000290092">
    <property type="component" value="Unassembled WGS sequence"/>
</dbReference>
<keyword evidence="5" id="KW-1185">Reference proteome</keyword>
<sequence>MKRKNNFTGIIVLVVLVAIAGGFGFVYLSPQFEQNKPEIKFEEKEYWNLKDSLKISIDDNSGIKHYKVIYKDDNNERVLEDKILDELKNSIDLEIKPPKLDMFFKGENVSIILEATDRSKWNFFEGNSIRKEYKIKIDKKIPVANVIGNSFAIRHGGSALVIVEVHDENLKDAYISFNDEERFDLIPFYKENFYIALIAWPVTIEEFKRVNLIAIDKANNKTITKVPLYIRALKVKNDNIKLSEKFVKDISVNVLQKSGLDVPSTVEEIFVKENRILRKMNTDVLKEITRKFMNKDKIDSFSIKPFKRLEGSKTVAGYADRRHYYFNDEKIDQAWHLGMDWASIKNASIKATNSGKVIFNDYLGIYGNTIVIDHKLGLQSLYAHTSKSHVMAGEEVRANTKIANTGSTGAVFGDHLHFGVLVQGIEVNPLEWMDKDWIKTRITDVIIDAKKVINSK</sequence>
<evidence type="ECO:0000313" key="5">
    <source>
        <dbReference type="Proteomes" id="UP000290092"/>
    </source>
</evidence>
<accession>A0AAX2AHM9</accession>
<dbReference type="GO" id="GO:0004222">
    <property type="term" value="F:metalloendopeptidase activity"/>
    <property type="evidence" value="ECO:0007669"/>
    <property type="project" value="TreeGrafter"/>
</dbReference>
<evidence type="ECO:0000256" key="1">
    <source>
        <dbReference type="ARBA" id="ARBA00022729"/>
    </source>
</evidence>
<dbReference type="Gene3D" id="2.70.70.10">
    <property type="entry name" value="Glucose Permease (Domain IIA)"/>
    <property type="match status" value="1"/>
</dbReference>
<dbReference type="AlphaFoldDB" id="A0AAX2AHM9"/>
<evidence type="ECO:0000313" key="4">
    <source>
        <dbReference type="EMBL" id="RXK15867.1"/>
    </source>
</evidence>
<dbReference type="PANTHER" id="PTHR21666">
    <property type="entry name" value="PEPTIDASE-RELATED"/>
    <property type="match status" value="1"/>
</dbReference>
<comment type="caution">
    <text evidence="4">The sequence shown here is derived from an EMBL/GenBank/DDBJ whole genome shotgun (WGS) entry which is preliminary data.</text>
</comment>
<dbReference type="KEGG" id="amyt:AMYT_0344"/>
<dbReference type="InterPro" id="IPR016047">
    <property type="entry name" value="M23ase_b-sheet_dom"/>
</dbReference>
<keyword evidence="1" id="KW-0732">Signal</keyword>
<evidence type="ECO:0000259" key="3">
    <source>
        <dbReference type="Pfam" id="PF01551"/>
    </source>
</evidence>
<keyword evidence="2" id="KW-0812">Transmembrane</keyword>
<name>A0AAX2AHM9_9BACT</name>
<keyword evidence="2" id="KW-0472">Membrane</keyword>
<dbReference type="InterPro" id="IPR050570">
    <property type="entry name" value="Cell_wall_metabolism_enzyme"/>
</dbReference>
<keyword evidence="2" id="KW-1133">Transmembrane helix</keyword>
<dbReference type="RefSeq" id="WP_114840840.1">
    <property type="nucleotide sequence ID" value="NZ_CP031219.1"/>
</dbReference>
<feature type="transmembrane region" description="Helical" evidence="2">
    <location>
        <begin position="7"/>
        <end position="28"/>
    </location>
</feature>
<dbReference type="Pfam" id="PF01551">
    <property type="entry name" value="Peptidase_M23"/>
    <property type="match status" value="1"/>
</dbReference>
<gene>
    <name evidence="4" type="ORF">CP985_06465</name>
</gene>
<dbReference type="SUPFAM" id="SSF51261">
    <property type="entry name" value="Duplicated hybrid motif"/>
    <property type="match status" value="1"/>
</dbReference>
<evidence type="ECO:0000256" key="2">
    <source>
        <dbReference type="SAM" id="Phobius"/>
    </source>
</evidence>
<dbReference type="PANTHER" id="PTHR21666:SF289">
    <property type="entry name" value="L-ALA--D-GLU ENDOPEPTIDASE"/>
    <property type="match status" value="1"/>
</dbReference>
<organism evidence="4 5">
    <name type="scientific">Malaciobacter mytili LMG 24559</name>
    <dbReference type="NCBI Taxonomy" id="1032238"/>
    <lineage>
        <taxon>Bacteria</taxon>
        <taxon>Pseudomonadati</taxon>
        <taxon>Campylobacterota</taxon>
        <taxon>Epsilonproteobacteria</taxon>
        <taxon>Campylobacterales</taxon>
        <taxon>Arcobacteraceae</taxon>
        <taxon>Malaciobacter</taxon>
    </lineage>
</organism>
<dbReference type="EMBL" id="NXID01000019">
    <property type="protein sequence ID" value="RXK15867.1"/>
    <property type="molecule type" value="Genomic_DNA"/>
</dbReference>
<feature type="domain" description="M23ase beta-sheet core" evidence="3">
    <location>
        <begin position="336"/>
        <end position="429"/>
    </location>
</feature>
<protein>
    <submittedName>
        <fullName evidence="4">Peptidase M24</fullName>
    </submittedName>
</protein>